<evidence type="ECO:0000256" key="12">
    <source>
        <dbReference type="ARBA" id="ARBA00023319"/>
    </source>
</evidence>
<dbReference type="Pfam" id="PF08205">
    <property type="entry name" value="C2-set_2"/>
    <property type="match status" value="1"/>
</dbReference>
<accession>A0A7K4LJV4</accession>
<feature type="domain" description="Ig-like" evidence="18">
    <location>
        <begin position="198"/>
        <end position="300"/>
    </location>
</feature>
<dbReference type="InterPro" id="IPR013098">
    <property type="entry name" value="Ig_I-set"/>
</dbReference>
<dbReference type="InterPro" id="IPR013783">
    <property type="entry name" value="Ig-like_fold"/>
</dbReference>
<keyword evidence="12" id="KW-0393">Immunoglobulin domain</keyword>
<dbReference type="InterPro" id="IPR003598">
    <property type="entry name" value="Ig_sub2"/>
</dbReference>
<gene>
    <name evidence="19" type="primary">Nectin4</name>
    <name evidence="19" type="ORF">CRYUND_R14678</name>
</gene>
<reference evidence="19 20" key="1">
    <citation type="submission" date="2019-09" db="EMBL/GenBank/DDBJ databases">
        <title>Bird 10,000 Genomes (B10K) Project - Family phase.</title>
        <authorList>
            <person name="Zhang G."/>
        </authorList>
    </citation>
    <scope>NUCLEOTIDE SEQUENCE [LARGE SCALE GENOMIC DNA]</scope>
    <source>
        <strain evidence="19">B10K-MSB-37135</strain>
        <tissue evidence="19">Heart</tissue>
    </source>
</reference>
<dbReference type="InterPro" id="IPR013162">
    <property type="entry name" value="CD80_C2-set"/>
</dbReference>
<dbReference type="InterPro" id="IPR003599">
    <property type="entry name" value="Ig_sub"/>
</dbReference>
<dbReference type="Pfam" id="PF07679">
    <property type="entry name" value="I-set"/>
    <property type="match status" value="1"/>
</dbReference>
<dbReference type="SUPFAM" id="SSF48726">
    <property type="entry name" value="Immunoglobulin"/>
    <property type="match status" value="2"/>
</dbReference>
<feature type="region of interest" description="Disordered" evidence="16">
    <location>
        <begin position="429"/>
        <end position="458"/>
    </location>
</feature>
<dbReference type="CDD" id="cd00096">
    <property type="entry name" value="Ig"/>
    <property type="match status" value="1"/>
</dbReference>
<keyword evidence="7" id="KW-0130">Cell adhesion</keyword>
<dbReference type="Pfam" id="PF07686">
    <property type="entry name" value="V-set"/>
    <property type="match status" value="1"/>
</dbReference>
<keyword evidence="8 17" id="KW-1133">Transmembrane helix</keyword>
<evidence type="ECO:0000256" key="6">
    <source>
        <dbReference type="ARBA" id="ARBA00022737"/>
    </source>
</evidence>
<dbReference type="InterPro" id="IPR007110">
    <property type="entry name" value="Ig-like_dom"/>
</dbReference>
<feature type="non-terminal residue" evidence="19">
    <location>
        <position position="1"/>
    </location>
</feature>
<keyword evidence="11" id="KW-0325">Glycoprotein</keyword>
<keyword evidence="4 17" id="KW-0812">Transmembrane</keyword>
<dbReference type="SMART" id="SM00409">
    <property type="entry name" value="IG"/>
    <property type="match status" value="2"/>
</dbReference>
<dbReference type="InterPro" id="IPR013106">
    <property type="entry name" value="Ig_V-set"/>
</dbReference>
<dbReference type="PROSITE" id="PS50835">
    <property type="entry name" value="IG_LIKE"/>
    <property type="match status" value="3"/>
</dbReference>
<keyword evidence="10" id="KW-1015">Disulfide bond</keyword>
<evidence type="ECO:0000256" key="3">
    <source>
        <dbReference type="ARBA" id="ARBA00022475"/>
    </source>
</evidence>
<evidence type="ECO:0000256" key="5">
    <source>
        <dbReference type="ARBA" id="ARBA00022729"/>
    </source>
</evidence>
<dbReference type="GO" id="GO:0007156">
    <property type="term" value="P:homophilic cell adhesion via plasma membrane adhesion molecules"/>
    <property type="evidence" value="ECO:0007669"/>
    <property type="project" value="TreeGrafter"/>
</dbReference>
<dbReference type="PANTHER" id="PTHR23277">
    <property type="entry name" value="NECTIN-RELATED"/>
    <property type="match status" value="1"/>
</dbReference>
<comment type="caution">
    <text evidence="19">The sequence shown here is derived from an EMBL/GenBank/DDBJ whole genome shotgun (WGS) entry which is preliminary data.</text>
</comment>
<proteinExistence type="inferred from homology"/>
<evidence type="ECO:0000313" key="20">
    <source>
        <dbReference type="Proteomes" id="UP000534426"/>
    </source>
</evidence>
<sequence length="488" mass="52130">CRSGSVEVPRSVTAVLGQDVVLPCGYRAQEGEKVVQVTWLKRGAAGPAEVAVLNPEHGEHVKEAYAGRVLRRAPGALDDGAIVLKNAAQGDEGDYECHLITFPMGSFEGRLTLKVLVPPLPILNPGPPLEEGQGRTLAASCTAEGSPAPTVRWETAVRGTEATRRAAHARSAAVTSEFFLVPGRSMDGQSLTCVVAHPGLSHEKRITHRLSVAYLSDASVLGHTDEWQEGMEGAALTCLGDGNPPPTYNWTRLDAPLPAGVRAKGDTLLFQRPLAVADAGDYVCRIANSVATKEARANVSVRSRATDNEVRQVDLVSASVVVVGVIAAVLLCVLVIVIVVMALYHKRKTKRISEKYEEELTLTRENSIRRLHSSHSTDTRAQVGTGAGVPHGWGIGVLGSSRAAPQSEEAEGRSYSTLSTVREIETQTEVPAVPLLSAPQGKEPKEEDEDSADNPIKQAMTHFVQENGMLQAKPTTNGIYINGRGHLV</sequence>
<evidence type="ECO:0000256" key="1">
    <source>
        <dbReference type="ARBA" id="ARBA00004251"/>
    </source>
</evidence>
<evidence type="ECO:0000256" key="11">
    <source>
        <dbReference type="ARBA" id="ARBA00023180"/>
    </source>
</evidence>
<dbReference type="GO" id="GO:0005886">
    <property type="term" value="C:plasma membrane"/>
    <property type="evidence" value="ECO:0007669"/>
    <property type="project" value="UniProtKB-SubCell"/>
</dbReference>
<comment type="subcellular location">
    <subcellularLocation>
        <location evidence="1">Cell membrane</location>
        <topology evidence="1">Single-pass type I membrane protein</topology>
    </subcellularLocation>
</comment>
<comment type="similarity">
    <text evidence="2">Belongs to the nectin family.</text>
</comment>
<feature type="transmembrane region" description="Helical" evidence="17">
    <location>
        <begin position="320"/>
        <end position="344"/>
    </location>
</feature>
<evidence type="ECO:0000256" key="15">
    <source>
        <dbReference type="ARBA" id="ARBA00083947"/>
    </source>
</evidence>
<dbReference type="Proteomes" id="UP000534426">
    <property type="component" value="Unassembled WGS sequence"/>
</dbReference>
<protein>
    <recommendedName>
        <fullName evidence="13">Nectin-4</fullName>
    </recommendedName>
    <alternativeName>
        <fullName evidence="14">Nectin cell adhesion molecule 4</fullName>
    </alternativeName>
    <alternativeName>
        <fullName evidence="15">Poliovirus receptor-related protein 4</fullName>
    </alternativeName>
</protein>
<dbReference type="SMART" id="SM00408">
    <property type="entry name" value="IGc2"/>
    <property type="match status" value="2"/>
</dbReference>
<dbReference type="InterPro" id="IPR051427">
    <property type="entry name" value="Nectin/Nectin-like"/>
</dbReference>
<evidence type="ECO:0000256" key="14">
    <source>
        <dbReference type="ARBA" id="ARBA00082569"/>
    </source>
</evidence>
<evidence type="ECO:0000256" key="2">
    <source>
        <dbReference type="ARBA" id="ARBA00007810"/>
    </source>
</evidence>
<feature type="non-terminal residue" evidence="19">
    <location>
        <position position="488"/>
    </location>
</feature>
<dbReference type="Gene3D" id="2.60.40.10">
    <property type="entry name" value="Immunoglobulins"/>
    <property type="match status" value="3"/>
</dbReference>
<evidence type="ECO:0000256" key="10">
    <source>
        <dbReference type="ARBA" id="ARBA00023157"/>
    </source>
</evidence>
<dbReference type="GO" id="GO:0005912">
    <property type="term" value="C:adherens junction"/>
    <property type="evidence" value="ECO:0007669"/>
    <property type="project" value="TreeGrafter"/>
</dbReference>
<keyword evidence="5" id="KW-0732">Signal</keyword>
<dbReference type="PANTHER" id="PTHR23277:SF11">
    <property type="entry name" value="NECTIN-4"/>
    <property type="match status" value="1"/>
</dbReference>
<dbReference type="EMBL" id="VWPW01016591">
    <property type="protein sequence ID" value="NWJ04985.1"/>
    <property type="molecule type" value="Genomic_DNA"/>
</dbReference>
<evidence type="ECO:0000256" key="17">
    <source>
        <dbReference type="SAM" id="Phobius"/>
    </source>
</evidence>
<keyword evidence="20" id="KW-1185">Reference proteome</keyword>
<organism evidence="19 20">
    <name type="scientific">Crypturellus undulatus</name>
    <dbReference type="NCBI Taxonomy" id="48396"/>
    <lineage>
        <taxon>Eukaryota</taxon>
        <taxon>Metazoa</taxon>
        <taxon>Chordata</taxon>
        <taxon>Craniata</taxon>
        <taxon>Vertebrata</taxon>
        <taxon>Euteleostomi</taxon>
        <taxon>Archelosauria</taxon>
        <taxon>Archosauria</taxon>
        <taxon>Dinosauria</taxon>
        <taxon>Saurischia</taxon>
        <taxon>Theropoda</taxon>
        <taxon>Coelurosauria</taxon>
        <taxon>Aves</taxon>
        <taxon>Palaeognathae</taxon>
        <taxon>Tinamiformes</taxon>
        <taxon>Tinamidae</taxon>
        <taxon>Crypturellus</taxon>
    </lineage>
</organism>
<dbReference type="AlphaFoldDB" id="A0A7K4LJV4"/>
<dbReference type="FunFam" id="2.60.40.10:FF:000560">
    <property type="entry name" value="Nectin cell adhesion molecule 4"/>
    <property type="match status" value="1"/>
</dbReference>
<feature type="domain" description="Ig-like" evidence="18">
    <location>
        <begin position="3"/>
        <end position="97"/>
    </location>
</feature>
<evidence type="ECO:0000256" key="4">
    <source>
        <dbReference type="ARBA" id="ARBA00022692"/>
    </source>
</evidence>
<dbReference type="GO" id="GO:0007157">
    <property type="term" value="P:heterophilic cell-cell adhesion via plasma membrane cell adhesion molecules"/>
    <property type="evidence" value="ECO:0007669"/>
    <property type="project" value="TreeGrafter"/>
</dbReference>
<keyword evidence="6" id="KW-0677">Repeat</keyword>
<evidence type="ECO:0000256" key="8">
    <source>
        <dbReference type="ARBA" id="ARBA00022989"/>
    </source>
</evidence>
<evidence type="ECO:0000313" key="19">
    <source>
        <dbReference type="EMBL" id="NWJ04985.1"/>
    </source>
</evidence>
<dbReference type="InterPro" id="IPR036179">
    <property type="entry name" value="Ig-like_dom_sf"/>
</dbReference>
<evidence type="ECO:0000256" key="7">
    <source>
        <dbReference type="ARBA" id="ARBA00022889"/>
    </source>
</evidence>
<keyword evidence="3" id="KW-1003">Cell membrane</keyword>
<evidence type="ECO:0000259" key="18">
    <source>
        <dbReference type="PROSITE" id="PS50835"/>
    </source>
</evidence>
<evidence type="ECO:0000256" key="16">
    <source>
        <dbReference type="SAM" id="MobiDB-lite"/>
    </source>
</evidence>
<name>A0A7K4LJV4_9AVES</name>
<feature type="domain" description="Ig-like" evidence="18">
    <location>
        <begin position="118"/>
        <end position="197"/>
    </location>
</feature>
<evidence type="ECO:0000256" key="9">
    <source>
        <dbReference type="ARBA" id="ARBA00023136"/>
    </source>
</evidence>
<keyword evidence="9 17" id="KW-0472">Membrane</keyword>
<evidence type="ECO:0000256" key="13">
    <source>
        <dbReference type="ARBA" id="ARBA00069653"/>
    </source>
</evidence>